<keyword evidence="1" id="KW-0677">Repeat</keyword>
<protein>
    <submittedName>
        <fullName evidence="5">Ankyrin-2-like</fullName>
    </submittedName>
</protein>
<evidence type="ECO:0000256" key="1">
    <source>
        <dbReference type="ARBA" id="ARBA00022737"/>
    </source>
</evidence>
<dbReference type="PANTHER" id="PTHR24166">
    <property type="entry name" value="ROLLING PEBBLES, ISOFORM B"/>
    <property type="match status" value="1"/>
</dbReference>
<dbReference type="CDD" id="cd00067">
    <property type="entry name" value="GAL4"/>
    <property type="match status" value="2"/>
</dbReference>
<dbReference type="SUPFAM" id="SSF48403">
    <property type="entry name" value="Ankyrin repeat"/>
    <property type="match status" value="2"/>
</dbReference>
<evidence type="ECO:0000313" key="6">
    <source>
        <dbReference type="Proteomes" id="UP000241769"/>
    </source>
</evidence>
<evidence type="ECO:0000256" key="2">
    <source>
        <dbReference type="ARBA" id="ARBA00023043"/>
    </source>
</evidence>
<dbReference type="Proteomes" id="UP000241769">
    <property type="component" value="Unassembled WGS sequence"/>
</dbReference>
<dbReference type="InParanoid" id="A0A2P6NM37"/>
<dbReference type="STRING" id="1890364.A0A2P6NM37"/>
<gene>
    <name evidence="5" type="ORF">PROFUN_07230</name>
</gene>
<feature type="region of interest" description="Disordered" evidence="3">
    <location>
        <begin position="1477"/>
        <end position="1507"/>
    </location>
</feature>
<dbReference type="SUPFAM" id="SSF57701">
    <property type="entry name" value="Zn2/Cys6 DNA-binding domain"/>
    <property type="match status" value="2"/>
</dbReference>
<evidence type="ECO:0000256" key="3">
    <source>
        <dbReference type="SAM" id="MobiDB-lite"/>
    </source>
</evidence>
<keyword evidence="2" id="KW-0040">ANK repeat</keyword>
<dbReference type="SMART" id="SM00248">
    <property type="entry name" value="ANK"/>
    <property type="match status" value="9"/>
</dbReference>
<dbReference type="Gene3D" id="1.25.40.20">
    <property type="entry name" value="Ankyrin repeat-containing domain"/>
    <property type="match status" value="3"/>
</dbReference>
<feature type="domain" description="Zn(2)-C6 fungal-type" evidence="4">
    <location>
        <begin position="1454"/>
        <end position="1481"/>
    </location>
</feature>
<comment type="caution">
    <text evidence="5">The sequence shown here is derived from an EMBL/GenBank/DDBJ whole genome shotgun (WGS) entry which is preliminary data.</text>
</comment>
<evidence type="ECO:0000259" key="4">
    <source>
        <dbReference type="PROSITE" id="PS50048"/>
    </source>
</evidence>
<dbReference type="PANTHER" id="PTHR24166:SF48">
    <property type="entry name" value="PROTEIN VAPYRIN"/>
    <property type="match status" value="1"/>
</dbReference>
<reference evidence="5 6" key="1">
    <citation type="journal article" date="2018" name="Genome Biol. Evol.">
        <title>Multiple Roots of Fruiting Body Formation in Amoebozoa.</title>
        <authorList>
            <person name="Hillmann F."/>
            <person name="Forbes G."/>
            <person name="Novohradska S."/>
            <person name="Ferling I."/>
            <person name="Riege K."/>
            <person name="Groth M."/>
            <person name="Westermann M."/>
            <person name="Marz M."/>
            <person name="Spaller T."/>
            <person name="Winckler T."/>
            <person name="Schaap P."/>
            <person name="Glockner G."/>
        </authorList>
    </citation>
    <scope>NUCLEOTIDE SEQUENCE [LARGE SCALE GENOMIC DNA]</scope>
    <source>
        <strain evidence="5 6">Jena</strain>
    </source>
</reference>
<dbReference type="OrthoDB" id="65716at2759"/>
<accession>A0A2P6NM37</accession>
<dbReference type="Pfam" id="PF12796">
    <property type="entry name" value="Ank_2"/>
    <property type="match status" value="3"/>
</dbReference>
<dbReference type="InterPro" id="IPR050889">
    <property type="entry name" value="Dendritic_Spine_Reg/Scaffold"/>
</dbReference>
<feature type="region of interest" description="Disordered" evidence="3">
    <location>
        <begin position="617"/>
        <end position="649"/>
    </location>
</feature>
<keyword evidence="6" id="KW-1185">Reference proteome</keyword>
<sequence>MWTPHILNLLCSFSDIGSDSYDRPDTHRLLSDSGGLNLSTLRFRQQQHARRVDYTHKSFFWTGASTNKNSFHVTCNTVRPCPRCVRKGISCEEPISGRSQNRKRVDYSSTESDLASDPSDRLDGFLSGWDFLVPEIATTEAEALPVLSFSDTDFSHVMFNHLMNPNEDVPTPPSISCPIEEDNIMKVKFKEAGIDTEDHVTVWKGINETIEHFAKLCTIEQKKKMWDTFRQSLEESIKSADSVEIPILIWGKFATIYHINKGYADNTGFPYGDPSDSIGLFDITQSELIDLNGKTLPNKNGTTMKGHIITTVKRDIFGLPEYFISHAIFDTPKEGLTLEAEKSENSNRIDPEIMLCHAKAEPPTTLFLITSLHAFQAFILPNTLSMMILLEDSCLESSFDLVPECSFCPLQCGQGQAHSGQKDWNGGTLISVKLSYCGRTKWAHRWTQFILEVFVNRNIGHVRAFGSGREVIHSQCTIDYQPEKPNHLPEDSMRRQFKLRRIPRATGRFFSSFTLVTPGLSNSIKVYICENSRVGGALRAAISHHIDIDRNMQGQPFMSQNNPSSGPIRLRNRTACAACRKSHVSCDASKSDTSDPTRSGTISYAVDRPCPQCVRKGIPCEEPGPRRSQNRRRADDPYTHFDLTSEPSSDQLEGCLSGWDFFDPENAATSGCINSPVLSFSDSDYSHIKFNQLLNATEDIPTPPSISHPSDDKENIMKMKFQEAGIDMDDNTTVWKGIHETIDHFASLCTTEQKRKLWNSFRQSLEESIKSAASVEIPVIIWGKYTTIYYINKAYADTTGFPWGAPDDSINLLDIIAPEFINLVRDILPQIFINRDVTKFQINGWTLPNRDGTPMKGYVVTTVKRDVFGLPEYFISHAIFESPNRGLVLIRPNENPFISESPIEPHRISKPKSQSMTNGILSSHDVTTLILRVILEEKEVLDVGGDANSRTNTLTVDTFTDLLDYDDLLAAIERKSARSVRFLVSQSVELTADPVSHLYLQHRTPQRIVRDILRELLRHPQVDPSRNDNWAIFHAAKRGHAGAIRLLLSDPRVDPSARDNEVIIRACMTSSHRSVELLLSDPRVDPSTRRNNALHYAITSGHLRMAWVLLDDLRLDPTAFNNEVFTRALSTRRTATLKLLLSHPRADPAAGDNTAIRDINILDCLAQLLLADNRVDPSSRNNEAIRNACLGGSIELVQLLLEDCRADPSSNNNEAIRNASGFGDTEIVRLLLGDSRVDPSAENNEALVEACCHGHQEIVELLLAHPSVNPSVVNDVISSHKLDLEAFRLLLNDPRVDPSVEDNKAIRSVFSQANQTEIARLLLSHPKVDPSARDDEALRIAARRGQTDMVRLLLEDPRVDPTANDNEAMQVAIYRGHTEIVKLLSLRAETNRTGVFQKVVHMAKDIFGKIRFVWRKTYWTTIAIPSTSNDMQEELFTTQTILNAEPIRLRNKTACAACRKSHVSCDANRPCPRCIRKGIPCEQPTPGHTQKRRRADDPFTQSDLTSDPSSDLLDDFLTGWNFFVPDAATTTESESPVLDFSDTESSRIAFDHMMNPITDVPTPPSITYPLDDNFMKRKFQEAGIDVNDNVAVWKGIHETIEHFAKLCTIEQKKKLWNTFRQSLEESIRNADSVEIPVIIWGKFATIYYINKAYADTTGFPSGVPGDNVSLFDIIQPDLMNLVRKLLPQIFLNRDINKFQLNDEAVPNKEGKLMRGSVITTIKRDVFGLPEYFVGHAIFESPNRGLVLTGQNGNPFISES</sequence>
<dbReference type="InterPro" id="IPR036770">
    <property type="entry name" value="Ankyrin_rpt-contain_sf"/>
</dbReference>
<dbReference type="Pfam" id="PF00172">
    <property type="entry name" value="Zn_clus"/>
    <property type="match status" value="1"/>
</dbReference>
<evidence type="ECO:0000313" key="5">
    <source>
        <dbReference type="EMBL" id="PRP85046.1"/>
    </source>
</evidence>
<dbReference type="GO" id="GO:0000981">
    <property type="term" value="F:DNA-binding transcription factor activity, RNA polymerase II-specific"/>
    <property type="evidence" value="ECO:0007669"/>
    <property type="project" value="InterPro"/>
</dbReference>
<dbReference type="InterPro" id="IPR002110">
    <property type="entry name" value="Ankyrin_rpt"/>
</dbReference>
<dbReference type="InterPro" id="IPR001138">
    <property type="entry name" value="Zn2Cys6_DnaBD"/>
</dbReference>
<proteinExistence type="predicted"/>
<dbReference type="SMART" id="SM00066">
    <property type="entry name" value="GAL4"/>
    <property type="match status" value="2"/>
</dbReference>
<organism evidence="5 6">
    <name type="scientific">Planoprotostelium fungivorum</name>
    <dbReference type="NCBI Taxonomy" id="1890364"/>
    <lineage>
        <taxon>Eukaryota</taxon>
        <taxon>Amoebozoa</taxon>
        <taxon>Evosea</taxon>
        <taxon>Variosea</taxon>
        <taxon>Cavosteliida</taxon>
        <taxon>Cavosteliaceae</taxon>
        <taxon>Planoprotostelium</taxon>
    </lineage>
</organism>
<dbReference type="EMBL" id="MDYQ01000051">
    <property type="protein sequence ID" value="PRP85046.1"/>
    <property type="molecule type" value="Genomic_DNA"/>
</dbReference>
<dbReference type="InterPro" id="IPR036864">
    <property type="entry name" value="Zn2-C6_fun-type_DNA-bd_sf"/>
</dbReference>
<dbReference type="GO" id="GO:0008270">
    <property type="term" value="F:zinc ion binding"/>
    <property type="evidence" value="ECO:0007669"/>
    <property type="project" value="InterPro"/>
</dbReference>
<name>A0A2P6NM37_9EUKA</name>
<dbReference type="Gene3D" id="4.10.240.10">
    <property type="entry name" value="Zn(2)-C6 fungal-type DNA-binding domain"/>
    <property type="match status" value="1"/>
</dbReference>
<dbReference type="PROSITE" id="PS50048">
    <property type="entry name" value="ZN2_CY6_FUNGAL_2"/>
    <property type="match status" value="1"/>
</dbReference>
<dbReference type="PROSITE" id="PS00463">
    <property type="entry name" value="ZN2_CY6_FUNGAL_1"/>
    <property type="match status" value="1"/>
</dbReference>